<dbReference type="GeneID" id="20077457"/>
<name>A0A024UU02_9STRA</name>
<dbReference type="Gene3D" id="1.10.238.10">
    <property type="entry name" value="EF-hand"/>
    <property type="match status" value="2"/>
</dbReference>
<keyword evidence="3" id="KW-0813">Transport</keyword>
<dbReference type="SMART" id="SM00054">
    <property type="entry name" value="EFh"/>
    <property type="match status" value="4"/>
</dbReference>
<evidence type="ECO:0000256" key="4">
    <source>
        <dbReference type="ARBA" id="ARBA00022568"/>
    </source>
</evidence>
<evidence type="ECO:0000256" key="6">
    <source>
        <dbReference type="ARBA" id="ARBA00022737"/>
    </source>
</evidence>
<proteinExistence type="inferred from homology"/>
<dbReference type="Pfam" id="PF13202">
    <property type="entry name" value="EF-hand_5"/>
    <property type="match status" value="2"/>
</dbReference>
<evidence type="ECO:0000259" key="14">
    <source>
        <dbReference type="PROSITE" id="PS50222"/>
    </source>
</evidence>
<dbReference type="RefSeq" id="XP_008861407.1">
    <property type="nucleotide sequence ID" value="XM_008863185.1"/>
</dbReference>
<feature type="domain" description="EF-hand" evidence="14">
    <location>
        <begin position="235"/>
        <end position="270"/>
    </location>
</feature>
<evidence type="ECO:0000256" key="2">
    <source>
        <dbReference type="ARBA" id="ARBA00004569"/>
    </source>
</evidence>
<dbReference type="Pfam" id="PF13833">
    <property type="entry name" value="EF-hand_8"/>
    <property type="match status" value="1"/>
</dbReference>
<keyword evidence="9" id="KW-0809">Transit peptide</keyword>
<keyword evidence="5" id="KW-0479">Metal-binding</keyword>
<feature type="domain" description="EF-hand" evidence="14">
    <location>
        <begin position="312"/>
        <end position="347"/>
    </location>
</feature>
<dbReference type="OrthoDB" id="191686at2759"/>
<organism evidence="15">
    <name type="scientific">Aphanomyces invadans</name>
    <dbReference type="NCBI Taxonomy" id="157072"/>
    <lineage>
        <taxon>Eukaryota</taxon>
        <taxon>Sar</taxon>
        <taxon>Stramenopiles</taxon>
        <taxon>Oomycota</taxon>
        <taxon>Saprolegniomycetes</taxon>
        <taxon>Saprolegniales</taxon>
        <taxon>Verrucalvaceae</taxon>
        <taxon>Aphanomyces</taxon>
    </lineage>
</organism>
<dbReference type="InterPro" id="IPR011992">
    <property type="entry name" value="EF-hand-dom_pair"/>
</dbReference>
<feature type="domain" description="EF-hand" evidence="14">
    <location>
        <begin position="418"/>
        <end position="453"/>
    </location>
</feature>
<dbReference type="PANTHER" id="PTHR12294:SF1">
    <property type="entry name" value="CALCIUM UPTAKE PROTEIN 1, MITOCHONDRIAL"/>
    <property type="match status" value="1"/>
</dbReference>
<keyword evidence="4" id="KW-0109">Calcium transport</keyword>
<dbReference type="InterPro" id="IPR002048">
    <property type="entry name" value="EF_hand_dom"/>
</dbReference>
<dbReference type="PROSITE" id="PS50222">
    <property type="entry name" value="EF_HAND_2"/>
    <property type="match status" value="3"/>
</dbReference>
<dbReference type="PROSITE" id="PS00018">
    <property type="entry name" value="EF_HAND_1"/>
    <property type="match status" value="3"/>
</dbReference>
<dbReference type="PANTHER" id="PTHR12294">
    <property type="entry name" value="EF HAND DOMAIN FAMILY A1,A2-RELATED"/>
    <property type="match status" value="1"/>
</dbReference>
<dbReference type="SUPFAM" id="SSF47473">
    <property type="entry name" value="EF-hand"/>
    <property type="match status" value="3"/>
</dbReference>
<dbReference type="EMBL" id="KI913952">
    <property type="protein sequence ID" value="ETW09996.1"/>
    <property type="molecule type" value="Genomic_DNA"/>
</dbReference>
<protein>
    <recommendedName>
        <fullName evidence="14">EF-hand domain-containing protein</fullName>
    </recommendedName>
</protein>
<evidence type="ECO:0000256" key="10">
    <source>
        <dbReference type="ARBA" id="ARBA00023065"/>
    </source>
</evidence>
<keyword evidence="12" id="KW-0472">Membrane</keyword>
<sequence>MWRSSLRFARKQSLFAAAAAGAAFSSMNGTSFCDGKVVEAATKPTSLQTEQPTEAEKIVGRYENRLRRFSSPERVFHYFASIRLDKQPYMTRQDFIRALTPYTFRKGDQLHSKNAEFNPMVALSAPKKADVEAYKALVQEIMRLGEHEEWKKSPDAKKELETLMTKLTHDYTMDLQTHLLVLRELNVTCREFETFVETHGGPKAHREAFFDLVDTDGDGLISYPEYMFFMTLLSIPERQFELAFKMFDDDGNGVIDHREFKEIMDLMRLRTPAGRQDRRLKDNSTPAFKNLFGEWERDPLTFEKFRAFRNNLKREVMHLHFDHYDVDGSKELSVREFGMFLVSHVKQNELDRWVEKVDKLHGVEMSITEQEFMDFYNFLENLDAMKVAMELVMEKNGLDKEQFFRATRAACNGGRPLVSRQIVDIIFALFDESGDGTVSPDEFLGVMETRRSAGLRERRDLGALEFVKRIRSCFLECVADIA</sequence>
<dbReference type="GO" id="GO:0051560">
    <property type="term" value="P:mitochondrial calcium ion homeostasis"/>
    <property type="evidence" value="ECO:0007669"/>
    <property type="project" value="TreeGrafter"/>
</dbReference>
<dbReference type="GO" id="GO:0005758">
    <property type="term" value="C:mitochondrial intermembrane space"/>
    <property type="evidence" value="ECO:0007669"/>
    <property type="project" value="UniProtKB-SubCell"/>
</dbReference>
<comment type="similarity">
    <text evidence="13">Belongs to the MICU1 family. MICU1 subfamily.</text>
</comment>
<evidence type="ECO:0000256" key="11">
    <source>
        <dbReference type="ARBA" id="ARBA00023128"/>
    </source>
</evidence>
<evidence type="ECO:0000256" key="3">
    <source>
        <dbReference type="ARBA" id="ARBA00022448"/>
    </source>
</evidence>
<keyword evidence="10" id="KW-0406">Ion transport</keyword>
<dbReference type="GO" id="GO:1990246">
    <property type="term" value="C:uniplex complex"/>
    <property type="evidence" value="ECO:0007669"/>
    <property type="project" value="TreeGrafter"/>
</dbReference>
<reference evidence="15" key="1">
    <citation type="submission" date="2013-12" db="EMBL/GenBank/DDBJ databases">
        <title>The Genome Sequence of Aphanomyces invadans NJM9701.</title>
        <authorList>
            <consortium name="The Broad Institute Genomics Platform"/>
            <person name="Russ C."/>
            <person name="Tyler B."/>
            <person name="van West P."/>
            <person name="Dieguez-Uribeondo J."/>
            <person name="Young S.K."/>
            <person name="Zeng Q."/>
            <person name="Gargeya S."/>
            <person name="Fitzgerald M."/>
            <person name="Abouelleil A."/>
            <person name="Alvarado L."/>
            <person name="Chapman S.B."/>
            <person name="Gainer-Dewar J."/>
            <person name="Goldberg J."/>
            <person name="Griggs A."/>
            <person name="Gujja S."/>
            <person name="Hansen M."/>
            <person name="Howarth C."/>
            <person name="Imamovic A."/>
            <person name="Ireland A."/>
            <person name="Larimer J."/>
            <person name="McCowan C."/>
            <person name="Murphy C."/>
            <person name="Pearson M."/>
            <person name="Poon T.W."/>
            <person name="Priest M."/>
            <person name="Roberts A."/>
            <person name="Saif S."/>
            <person name="Shea T."/>
            <person name="Sykes S."/>
            <person name="Wortman J."/>
            <person name="Nusbaum C."/>
            <person name="Birren B."/>
        </authorList>
    </citation>
    <scope>NUCLEOTIDE SEQUENCE [LARGE SCALE GENOMIC DNA]</scope>
    <source>
        <strain evidence="15">NJM9701</strain>
    </source>
</reference>
<gene>
    <name evidence="15" type="ORF">H310_00407</name>
</gene>
<evidence type="ECO:0000256" key="7">
    <source>
        <dbReference type="ARBA" id="ARBA00022792"/>
    </source>
</evidence>
<evidence type="ECO:0000256" key="8">
    <source>
        <dbReference type="ARBA" id="ARBA00022837"/>
    </source>
</evidence>
<dbReference type="GO" id="GO:0005509">
    <property type="term" value="F:calcium ion binding"/>
    <property type="evidence" value="ECO:0007669"/>
    <property type="project" value="InterPro"/>
</dbReference>
<dbReference type="CDD" id="cd00051">
    <property type="entry name" value="EFh"/>
    <property type="match status" value="1"/>
</dbReference>
<dbReference type="VEuPathDB" id="FungiDB:H310_00407"/>
<keyword evidence="6" id="KW-0677">Repeat</keyword>
<keyword evidence="11" id="KW-0496">Mitochondrion</keyword>
<evidence type="ECO:0000256" key="9">
    <source>
        <dbReference type="ARBA" id="ARBA00022946"/>
    </source>
</evidence>
<keyword evidence="7" id="KW-0999">Mitochondrion inner membrane</keyword>
<accession>A0A024UU02</accession>
<dbReference type="STRING" id="157072.A0A024UU02"/>
<evidence type="ECO:0000256" key="13">
    <source>
        <dbReference type="ARBA" id="ARBA00038333"/>
    </source>
</evidence>
<dbReference type="AlphaFoldDB" id="A0A024UU02"/>
<evidence type="ECO:0000313" key="15">
    <source>
        <dbReference type="EMBL" id="ETW09996.1"/>
    </source>
</evidence>
<evidence type="ECO:0000256" key="12">
    <source>
        <dbReference type="ARBA" id="ARBA00023136"/>
    </source>
</evidence>
<evidence type="ECO:0000256" key="5">
    <source>
        <dbReference type="ARBA" id="ARBA00022723"/>
    </source>
</evidence>
<dbReference type="eggNOG" id="KOG2643">
    <property type="taxonomic scope" value="Eukaryota"/>
</dbReference>
<dbReference type="GO" id="GO:0036444">
    <property type="term" value="P:calcium import into the mitochondrion"/>
    <property type="evidence" value="ECO:0007669"/>
    <property type="project" value="TreeGrafter"/>
</dbReference>
<dbReference type="InterPro" id="IPR039800">
    <property type="entry name" value="MICU1/2/3"/>
</dbReference>
<dbReference type="InterPro" id="IPR018247">
    <property type="entry name" value="EF_Hand_1_Ca_BS"/>
</dbReference>
<evidence type="ECO:0000256" key="1">
    <source>
        <dbReference type="ARBA" id="ARBA00004273"/>
    </source>
</evidence>
<comment type="subcellular location">
    <subcellularLocation>
        <location evidence="1">Mitochondrion inner membrane</location>
    </subcellularLocation>
    <subcellularLocation>
        <location evidence="2">Mitochondrion intermembrane space</location>
    </subcellularLocation>
</comment>
<keyword evidence="8" id="KW-0106">Calcium</keyword>